<keyword evidence="2" id="KW-1185">Reference proteome</keyword>
<evidence type="ECO:0000313" key="2">
    <source>
        <dbReference type="Proteomes" id="UP000218334"/>
    </source>
</evidence>
<proteinExistence type="predicted"/>
<reference evidence="2" key="1">
    <citation type="journal article" date="2017" name="Nat. Ecol. Evol.">
        <title>Genome expansion and lineage-specific genetic innovations in the forest pathogenic fungi Armillaria.</title>
        <authorList>
            <person name="Sipos G."/>
            <person name="Prasanna A.N."/>
            <person name="Walter M.C."/>
            <person name="O'Connor E."/>
            <person name="Balint B."/>
            <person name="Krizsan K."/>
            <person name="Kiss B."/>
            <person name="Hess J."/>
            <person name="Varga T."/>
            <person name="Slot J."/>
            <person name="Riley R."/>
            <person name="Boka B."/>
            <person name="Rigling D."/>
            <person name="Barry K."/>
            <person name="Lee J."/>
            <person name="Mihaltcheva S."/>
            <person name="LaButti K."/>
            <person name="Lipzen A."/>
            <person name="Waldron R."/>
            <person name="Moloney N.M."/>
            <person name="Sperisen C."/>
            <person name="Kredics L."/>
            <person name="Vagvoelgyi C."/>
            <person name="Patrignani A."/>
            <person name="Fitzpatrick D."/>
            <person name="Nagy I."/>
            <person name="Doyle S."/>
            <person name="Anderson J.B."/>
            <person name="Grigoriev I.V."/>
            <person name="Gueldener U."/>
            <person name="Muensterkoetter M."/>
            <person name="Nagy L.G."/>
        </authorList>
    </citation>
    <scope>NUCLEOTIDE SEQUENCE [LARGE SCALE GENOMIC DNA]</scope>
    <source>
        <strain evidence="2">28-4</strain>
    </source>
</reference>
<sequence length="253" mass="28575">MCASYTRSNRPATTVLNGNGSARLWYIIQLFSGSFNQDPDPESSKIINRLPLEADVRFIYNVKQAGNCIEAISTQQVHPFRQASTSIPQRRGCRSTSRTTSLLEPTGYRLFLEVMFPRLAKQFLHSLLAIEDSDIDGANGRVWNDRRIKSDTVQILTTISFFIPAAAETSFPGNDCLFSESQARAYPIVILTLRLDCYLHRRPISPLLKRKRDPYKVLGHVLLSSPTTTSIPWNRVPIQITPSGHLTPFPILW</sequence>
<dbReference type="EMBL" id="KZ293431">
    <property type="protein sequence ID" value="PBK68681.1"/>
    <property type="molecule type" value="Genomic_DNA"/>
</dbReference>
<dbReference type="Proteomes" id="UP000218334">
    <property type="component" value="Unassembled WGS sequence"/>
</dbReference>
<gene>
    <name evidence="1" type="ORF">ARMSODRAFT_186196</name>
</gene>
<name>A0A2H3BCT4_9AGAR</name>
<protein>
    <submittedName>
        <fullName evidence="1">Uncharacterized protein</fullName>
    </submittedName>
</protein>
<organism evidence="1 2">
    <name type="scientific">Armillaria solidipes</name>
    <dbReference type="NCBI Taxonomy" id="1076256"/>
    <lineage>
        <taxon>Eukaryota</taxon>
        <taxon>Fungi</taxon>
        <taxon>Dikarya</taxon>
        <taxon>Basidiomycota</taxon>
        <taxon>Agaricomycotina</taxon>
        <taxon>Agaricomycetes</taxon>
        <taxon>Agaricomycetidae</taxon>
        <taxon>Agaricales</taxon>
        <taxon>Marasmiineae</taxon>
        <taxon>Physalacriaceae</taxon>
        <taxon>Armillaria</taxon>
    </lineage>
</organism>
<evidence type="ECO:0000313" key="1">
    <source>
        <dbReference type="EMBL" id="PBK68681.1"/>
    </source>
</evidence>
<dbReference type="AlphaFoldDB" id="A0A2H3BCT4"/>
<accession>A0A2H3BCT4</accession>